<evidence type="ECO:0000256" key="4">
    <source>
        <dbReference type="ARBA" id="ARBA00021948"/>
    </source>
</evidence>
<comment type="cofactor">
    <cofactor evidence="1">
        <name>Mg(2+)</name>
        <dbReference type="ChEBI" id="CHEBI:18420"/>
    </cofactor>
</comment>
<comment type="caution">
    <text evidence="8">The sequence shown here is derived from an EMBL/GenBank/DDBJ whole genome shotgun (WGS) entry which is preliminary data.</text>
</comment>
<keyword evidence="5" id="KW-0378">Hydrolase</keyword>
<proteinExistence type="inferred from homology"/>
<name>A0AA94KP61_9ENTR</name>
<dbReference type="Gene3D" id="3.90.1560.10">
    <property type="entry name" value="ComB-like"/>
    <property type="match status" value="1"/>
</dbReference>
<dbReference type="GO" id="GO:0050532">
    <property type="term" value="F:2-phosphosulfolactate phosphatase activity"/>
    <property type="evidence" value="ECO:0007669"/>
    <property type="project" value="UniProtKB-EC"/>
</dbReference>
<evidence type="ECO:0000256" key="7">
    <source>
        <dbReference type="ARBA" id="ARBA00033711"/>
    </source>
</evidence>
<gene>
    <name evidence="8" type="ORF">SAMN05216286_0878</name>
</gene>
<dbReference type="PANTHER" id="PTHR37311">
    <property type="entry name" value="2-PHOSPHOSULFOLACTATE PHOSPHATASE-RELATED"/>
    <property type="match status" value="1"/>
</dbReference>
<accession>A0AA94KP61</accession>
<evidence type="ECO:0000256" key="5">
    <source>
        <dbReference type="ARBA" id="ARBA00022801"/>
    </source>
</evidence>
<dbReference type="InterPro" id="IPR036702">
    <property type="entry name" value="ComB-like_sf"/>
</dbReference>
<dbReference type="Pfam" id="PF04029">
    <property type="entry name" value="2-ph_phosp"/>
    <property type="match status" value="1"/>
</dbReference>
<evidence type="ECO:0000256" key="6">
    <source>
        <dbReference type="ARBA" id="ARBA00022842"/>
    </source>
</evidence>
<reference evidence="8 9" key="1">
    <citation type="submission" date="2016-10" db="EMBL/GenBank/DDBJ databases">
        <authorList>
            <person name="Varghese N."/>
            <person name="Submissions S."/>
        </authorList>
    </citation>
    <scope>NUCLEOTIDE SEQUENCE [LARGE SCALE GENOMIC DNA]</scope>
    <source>
        <strain evidence="8 9">CGMCC 1.7012</strain>
    </source>
</reference>
<organism evidence="8 9">
    <name type="scientific">Kosakonia oryzae</name>
    <dbReference type="NCBI Taxonomy" id="497725"/>
    <lineage>
        <taxon>Bacteria</taxon>
        <taxon>Pseudomonadati</taxon>
        <taxon>Pseudomonadota</taxon>
        <taxon>Gammaproteobacteria</taxon>
        <taxon>Enterobacterales</taxon>
        <taxon>Enterobacteriaceae</taxon>
        <taxon>Kosakonia</taxon>
    </lineage>
</organism>
<dbReference type="InterPro" id="IPR005238">
    <property type="entry name" value="ComB-like"/>
</dbReference>
<dbReference type="Proteomes" id="UP000182314">
    <property type="component" value="Unassembled WGS sequence"/>
</dbReference>
<protein>
    <recommendedName>
        <fullName evidence="4">Probable 2-phosphosulfolactate phosphatase</fullName>
        <ecNumber evidence="3">3.1.3.71</ecNumber>
    </recommendedName>
</protein>
<comment type="catalytic activity">
    <reaction evidence="7">
        <text>(2R)-O-phospho-3-sulfolactate + H2O = (2R)-3-sulfolactate + phosphate</text>
        <dbReference type="Rhea" id="RHEA:23416"/>
        <dbReference type="ChEBI" id="CHEBI:15377"/>
        <dbReference type="ChEBI" id="CHEBI:15597"/>
        <dbReference type="ChEBI" id="CHEBI:43474"/>
        <dbReference type="ChEBI" id="CHEBI:58738"/>
        <dbReference type="EC" id="3.1.3.71"/>
    </reaction>
</comment>
<evidence type="ECO:0000256" key="1">
    <source>
        <dbReference type="ARBA" id="ARBA00001946"/>
    </source>
</evidence>
<comment type="similarity">
    <text evidence="2">Belongs to the ComB family.</text>
</comment>
<dbReference type="SUPFAM" id="SSF142823">
    <property type="entry name" value="ComB-like"/>
    <property type="match status" value="1"/>
</dbReference>
<evidence type="ECO:0000313" key="8">
    <source>
        <dbReference type="EMBL" id="SFB78971.1"/>
    </source>
</evidence>
<evidence type="ECO:0000256" key="2">
    <source>
        <dbReference type="ARBA" id="ARBA00009997"/>
    </source>
</evidence>
<dbReference type="GO" id="GO:0000287">
    <property type="term" value="F:magnesium ion binding"/>
    <property type="evidence" value="ECO:0007669"/>
    <property type="project" value="InterPro"/>
</dbReference>
<dbReference type="PANTHER" id="PTHR37311:SF1">
    <property type="entry name" value="2-PHOSPHOSULFOLACTATE PHOSPHATASE-RELATED"/>
    <property type="match status" value="1"/>
</dbReference>
<keyword evidence="6" id="KW-0460">Magnesium</keyword>
<evidence type="ECO:0000256" key="3">
    <source>
        <dbReference type="ARBA" id="ARBA00012953"/>
    </source>
</evidence>
<evidence type="ECO:0000313" key="9">
    <source>
        <dbReference type="Proteomes" id="UP000182314"/>
    </source>
</evidence>
<dbReference type="RefSeq" id="WP_405055540.1">
    <property type="nucleotide sequence ID" value="NZ_CP014007.2"/>
</dbReference>
<sequence>MMSNTWFNQSPFDVRLEWGLAAAEHLAHEADCVVIVDVMSFSTCVSLANDNDALIYPWPWKDDSALRYAQENGADVASFERTFSGERYTLSPTSLRDIPAGHRLVLPSPNGSTIAFKARDCGAAVFSGCFRNRIATAQACAGFQRILLIPAGERWPDGSLRPAVEDYLAAGAIIAALGKRHLSPEAQAAAAAFRGSSLADLHHCASARELQERGFADDVALCLALDVSRRACRLQDNAYRSEPGDTANH</sequence>
<dbReference type="EMBL" id="FOKO01000001">
    <property type="protein sequence ID" value="SFB78971.1"/>
    <property type="molecule type" value="Genomic_DNA"/>
</dbReference>
<dbReference type="GO" id="GO:0050545">
    <property type="term" value="F:sulfopyruvate decarboxylase activity"/>
    <property type="evidence" value="ECO:0007669"/>
    <property type="project" value="TreeGrafter"/>
</dbReference>
<dbReference type="EC" id="3.1.3.71" evidence="3"/>
<dbReference type="AlphaFoldDB" id="A0AA94KP61"/>